<keyword evidence="3" id="KW-1185">Reference proteome</keyword>
<evidence type="ECO:0000313" key="3">
    <source>
        <dbReference type="Proteomes" id="UP001642409"/>
    </source>
</evidence>
<organism evidence="1">
    <name type="scientific">Hexamita inflata</name>
    <dbReference type="NCBI Taxonomy" id="28002"/>
    <lineage>
        <taxon>Eukaryota</taxon>
        <taxon>Metamonada</taxon>
        <taxon>Diplomonadida</taxon>
        <taxon>Hexamitidae</taxon>
        <taxon>Hexamitinae</taxon>
        <taxon>Hexamita</taxon>
    </lineage>
</organism>
<dbReference type="EMBL" id="CAXDID020000094">
    <property type="protein sequence ID" value="CAL6023628.1"/>
    <property type="molecule type" value="Genomic_DNA"/>
</dbReference>
<dbReference type="AlphaFoldDB" id="A0AA86QAN1"/>
<accession>A0AA86QAN1</accession>
<evidence type="ECO:0000313" key="1">
    <source>
        <dbReference type="EMBL" id="CAI9954473.1"/>
    </source>
</evidence>
<proteinExistence type="predicted"/>
<protein>
    <submittedName>
        <fullName evidence="2">Hypothetical_protein</fullName>
    </submittedName>
</protein>
<comment type="caution">
    <text evidence="1">The sequence shown here is derived from an EMBL/GenBank/DDBJ whole genome shotgun (WGS) entry which is preliminary data.</text>
</comment>
<sequence length="111" mass="12722">MKTSNSSHKILIPTVLSQLWNTNYQTQSKNSIQFFEALHFSSAQETVSTSSVRNKLSNYGIITLIKLQTRQLLKMNNRTSQLEERLINIVEKNVASLGENNRRILDQVSKL</sequence>
<dbReference type="Proteomes" id="UP001642409">
    <property type="component" value="Unassembled WGS sequence"/>
</dbReference>
<gene>
    <name evidence="2" type="ORF">HINF_LOCUS29223</name>
    <name evidence="1" type="ORF">HINF_LOCUS42118</name>
</gene>
<evidence type="ECO:0000313" key="2">
    <source>
        <dbReference type="EMBL" id="CAL6023628.1"/>
    </source>
</evidence>
<dbReference type="EMBL" id="CATOUU010000849">
    <property type="protein sequence ID" value="CAI9954473.1"/>
    <property type="molecule type" value="Genomic_DNA"/>
</dbReference>
<reference evidence="2 3" key="2">
    <citation type="submission" date="2024-07" db="EMBL/GenBank/DDBJ databases">
        <authorList>
            <person name="Akdeniz Z."/>
        </authorList>
    </citation>
    <scope>NUCLEOTIDE SEQUENCE [LARGE SCALE GENOMIC DNA]</scope>
</reference>
<reference evidence="1" key="1">
    <citation type="submission" date="2023-06" db="EMBL/GenBank/DDBJ databases">
        <authorList>
            <person name="Kurt Z."/>
        </authorList>
    </citation>
    <scope>NUCLEOTIDE SEQUENCE</scope>
</reference>
<name>A0AA86QAN1_9EUKA</name>